<feature type="compositionally biased region" description="Basic and acidic residues" evidence="1">
    <location>
        <begin position="57"/>
        <end position="69"/>
    </location>
</feature>
<feature type="signal peptide" evidence="2">
    <location>
        <begin position="1"/>
        <end position="25"/>
    </location>
</feature>
<dbReference type="GeneID" id="91424104"/>
<evidence type="ECO:0000256" key="1">
    <source>
        <dbReference type="SAM" id="MobiDB-lite"/>
    </source>
</evidence>
<gene>
    <name evidence="3" type="ORF">AQJ30_05650</name>
</gene>
<comment type="caution">
    <text evidence="3">The sequence shown here is derived from an EMBL/GenBank/DDBJ whole genome shotgun (WGS) entry which is preliminary data.</text>
</comment>
<protein>
    <submittedName>
        <fullName evidence="3">Uncharacterized protein</fullName>
    </submittedName>
</protein>
<feature type="compositionally biased region" description="Basic and acidic residues" evidence="1">
    <location>
        <begin position="94"/>
        <end position="105"/>
    </location>
</feature>
<evidence type="ECO:0000256" key="2">
    <source>
        <dbReference type="SAM" id="SignalP"/>
    </source>
</evidence>
<name>A0A117QPV0_9ACTN</name>
<dbReference type="EMBL" id="LMWS01000008">
    <property type="protein sequence ID" value="KUN40168.1"/>
    <property type="molecule type" value="Genomic_DNA"/>
</dbReference>
<dbReference type="Proteomes" id="UP000053271">
    <property type="component" value="Unassembled WGS sequence"/>
</dbReference>
<feature type="region of interest" description="Disordered" evidence="1">
    <location>
        <begin position="31"/>
        <end position="136"/>
    </location>
</feature>
<feature type="chain" id="PRO_5039295172" evidence="2">
    <location>
        <begin position="26"/>
        <end position="136"/>
    </location>
</feature>
<feature type="compositionally biased region" description="Low complexity" evidence="1">
    <location>
        <begin position="45"/>
        <end position="56"/>
    </location>
</feature>
<feature type="compositionally biased region" description="Low complexity" evidence="1">
    <location>
        <begin position="113"/>
        <end position="123"/>
    </location>
</feature>
<evidence type="ECO:0000313" key="4">
    <source>
        <dbReference type="Proteomes" id="UP000053271"/>
    </source>
</evidence>
<reference evidence="3 4" key="1">
    <citation type="submission" date="2015-10" db="EMBL/GenBank/DDBJ databases">
        <title>Draft genome sequence of Streptomyces longwoodensis DSM 41677, type strain for the species Streptomyces longwoodensis.</title>
        <authorList>
            <person name="Ruckert C."/>
            <person name="Winkler A."/>
            <person name="Kalinowski J."/>
            <person name="Kampfer P."/>
            <person name="Glaeser S."/>
        </authorList>
    </citation>
    <scope>NUCLEOTIDE SEQUENCE [LARGE SCALE GENOMIC DNA]</scope>
    <source>
        <strain evidence="3 4">DSM 41677</strain>
    </source>
</reference>
<accession>A0A117QPV0</accession>
<proteinExistence type="predicted"/>
<organism evidence="3 4">
    <name type="scientific">Streptomyces longwoodensis</name>
    <dbReference type="NCBI Taxonomy" id="68231"/>
    <lineage>
        <taxon>Bacteria</taxon>
        <taxon>Bacillati</taxon>
        <taxon>Actinomycetota</taxon>
        <taxon>Actinomycetes</taxon>
        <taxon>Kitasatosporales</taxon>
        <taxon>Streptomycetaceae</taxon>
        <taxon>Streptomyces</taxon>
    </lineage>
</organism>
<keyword evidence="4" id="KW-1185">Reference proteome</keyword>
<dbReference type="AlphaFoldDB" id="A0A117QPV0"/>
<keyword evidence="2" id="KW-0732">Signal</keyword>
<evidence type="ECO:0000313" key="3">
    <source>
        <dbReference type="EMBL" id="KUN40168.1"/>
    </source>
</evidence>
<dbReference type="STRING" id="68231.AQJ30_05650"/>
<sequence>MVRRATARIAAALLTALLLALPLVASGTSAPPFAPAHTTGHTEARAGAGTAPSAAAPREERVTHRDCDRPGAPTAPLRARDRARAVAAGPAHQGAERARTAHDDAVPLPPPAAGAAPRPSRSATGRSPAVLQVFRC</sequence>
<dbReference type="RefSeq" id="WP_067229384.1">
    <property type="nucleotide sequence ID" value="NZ_KQ948550.1"/>
</dbReference>